<dbReference type="Pfam" id="PF04326">
    <property type="entry name" value="SLFN_AlbA_2"/>
    <property type="match status" value="1"/>
</dbReference>
<feature type="domain" description="Schlafen AlbA-2" evidence="1">
    <location>
        <begin position="3"/>
        <end position="122"/>
    </location>
</feature>
<dbReference type="Pfam" id="PF13749">
    <property type="entry name" value="HATPase_c_4"/>
    <property type="match status" value="1"/>
</dbReference>
<dbReference type="InterPro" id="IPR038475">
    <property type="entry name" value="RecG_C_sf"/>
</dbReference>
<accession>A0A2W1NGC9</accession>
<organism evidence="2 3">
    <name type="scientific">Putridiphycobacter roseus</name>
    <dbReference type="NCBI Taxonomy" id="2219161"/>
    <lineage>
        <taxon>Bacteria</taxon>
        <taxon>Pseudomonadati</taxon>
        <taxon>Bacteroidota</taxon>
        <taxon>Flavobacteriia</taxon>
        <taxon>Flavobacteriales</taxon>
        <taxon>Crocinitomicaceae</taxon>
        <taxon>Putridiphycobacter</taxon>
    </lineage>
</organism>
<dbReference type="Proteomes" id="UP000249248">
    <property type="component" value="Unassembled WGS sequence"/>
</dbReference>
<proteinExistence type="predicted"/>
<dbReference type="Gene3D" id="3.30.565.60">
    <property type="match status" value="1"/>
</dbReference>
<dbReference type="RefSeq" id="WP_111063210.1">
    <property type="nucleotide sequence ID" value="NZ_JBHUCU010000032.1"/>
</dbReference>
<comment type="caution">
    <text evidence="2">The sequence shown here is derived from an EMBL/GenBank/DDBJ whole genome shotgun (WGS) entry which is preliminary data.</text>
</comment>
<gene>
    <name evidence="2" type="ORF">DNU06_10100</name>
</gene>
<keyword evidence="3" id="KW-1185">Reference proteome</keyword>
<dbReference type="AlphaFoldDB" id="A0A2W1NGC9"/>
<evidence type="ECO:0000259" key="1">
    <source>
        <dbReference type="Pfam" id="PF04326"/>
    </source>
</evidence>
<evidence type="ECO:0000313" key="3">
    <source>
        <dbReference type="Proteomes" id="UP000249248"/>
    </source>
</evidence>
<dbReference type="PANTHER" id="PTHR30595">
    <property type="entry name" value="GLPR-RELATED TRANSCRIPTIONAL REPRESSOR"/>
    <property type="match status" value="1"/>
</dbReference>
<dbReference type="InterPro" id="IPR007421">
    <property type="entry name" value="Schlafen_AlbA_2_dom"/>
</dbReference>
<protein>
    <submittedName>
        <fullName evidence="2">Transcriptional regulator</fullName>
    </submittedName>
</protein>
<dbReference type="EMBL" id="QKSB01000005">
    <property type="protein sequence ID" value="PZE17086.1"/>
    <property type="molecule type" value="Genomic_DNA"/>
</dbReference>
<dbReference type="InterPro" id="IPR036390">
    <property type="entry name" value="WH_DNA-bd_sf"/>
</dbReference>
<dbReference type="InterPro" id="IPR038461">
    <property type="entry name" value="Schlafen_AlbA_2_dom_sf"/>
</dbReference>
<sequence>MTETNRIEYKEKLTKELDLEKEVIAFLNYHEGGYIYVGIDKAGNVVGVEDVDGDMLKIKDRIKHNISPSAMGLFDVVAEEKEGKALLKIVVASGSEKPYFKRKYGMSEKGCFIRNGTAADPMPQKMIDEFFEKRTKTSIGKIKSSRQDLSFEQLKIYYEAQGIALNKQFAKNLELLTEAGEYNYVAYLMADQNGTSIKLAKYNGLTRADLAENTDFGYESLIKATKQTLAKFDLENKTHSRITGSERVDQRPWSPIALREAILNAFVHNDFTTEVPPKFEIFDDRIEITSSGGLPNGLSQQEFFEGFSVPRNKELMRIYKDLGLVEQLGSGVPRILESYGKECFTFSENFLRMSFPKTHTKEGGQIGGQKGGQMGGQKWQTESIKEADILEQLRYNSDSIAELLVSLPEKNRKFLHSKFALIAGYLQDNFRITSGKLQESFGKASGKKLSNQLLAFELIVIYPEITAEEIGTILELSERTVYTYLKNLRTEGVLERKGSRKDGYWDVKKQEIEK</sequence>
<dbReference type="Gene3D" id="1.10.10.10">
    <property type="entry name" value="Winged helix-like DNA-binding domain superfamily/Winged helix DNA-binding domain"/>
    <property type="match status" value="1"/>
</dbReference>
<dbReference type="OrthoDB" id="9807907at2"/>
<evidence type="ECO:0000313" key="2">
    <source>
        <dbReference type="EMBL" id="PZE17086.1"/>
    </source>
</evidence>
<reference evidence="2 3" key="1">
    <citation type="submission" date="2018-06" db="EMBL/GenBank/DDBJ databases">
        <title>The draft genome sequence of Crocinitomix sp. SM1701.</title>
        <authorList>
            <person name="Zhang X."/>
        </authorList>
    </citation>
    <scope>NUCLEOTIDE SEQUENCE [LARGE SCALE GENOMIC DNA]</scope>
    <source>
        <strain evidence="2 3">SM1701</strain>
    </source>
</reference>
<dbReference type="Gene3D" id="3.30.950.30">
    <property type="entry name" value="Schlafen, AAA domain"/>
    <property type="match status" value="1"/>
</dbReference>
<dbReference type="InterPro" id="IPR036388">
    <property type="entry name" value="WH-like_DNA-bd_sf"/>
</dbReference>
<dbReference type="SUPFAM" id="SSF46785">
    <property type="entry name" value="Winged helix' DNA-binding domain"/>
    <property type="match status" value="1"/>
</dbReference>
<dbReference type="PANTHER" id="PTHR30595:SF6">
    <property type="entry name" value="SCHLAFEN ALBA-2 DOMAIN-CONTAINING PROTEIN"/>
    <property type="match status" value="1"/>
</dbReference>
<name>A0A2W1NGC9_9FLAO</name>